<sequence length="441" mass="51741">MKKACWLSLCGMFLFTGCISYSESMAGFEQEKMNRTRIDFSKNRDQVIDYIRKYIPNVSDEQMLKWENEKSLECMTIDGKKMYFYNAAPNLFRINKEAIAIKIAKDGITEDGKDRVNSSHVPLVVSAVKAKKENIVLPVKMHVKYSLTVQSNAVPEGEIIRCWLPYPRTDQPRQTNLKLFNTSESKYLIAPVKYKHSTIYMEKKQEKDKPTTFSVEYEYTSSAEWHHLKPEDILPYKKNTSIYKKYTSEREKHILFTPRIKELATQIVGNEQNPLLKVKKIYEWINQIPWASAREYSTLDNIPEYVLDNKHGDCGQVSLLFITLARYCGIPAKFQSGFMMHPGGKNMHDWAQVYFEGVGWVPVDQSFGLFPSKNQDEKYFFMTGIDSYRMIVNDDYSNSLFPAKKYPRSETVDFQRGEVEWRKGNLYFDKWKWNLEIEYMK</sequence>
<keyword evidence="3" id="KW-0645">Protease</keyword>
<evidence type="ECO:0000256" key="1">
    <source>
        <dbReference type="SAM" id="SignalP"/>
    </source>
</evidence>
<dbReference type="PROSITE" id="PS51257">
    <property type="entry name" value="PROKAR_LIPOPROTEIN"/>
    <property type="match status" value="1"/>
</dbReference>
<dbReference type="InterPro" id="IPR038765">
    <property type="entry name" value="Papain-like_cys_pep_sf"/>
</dbReference>
<dbReference type="RefSeq" id="WP_073402788.1">
    <property type="nucleotide sequence ID" value="NZ_FQTV01000013.1"/>
</dbReference>
<feature type="chain" id="PRO_5013359184" evidence="1">
    <location>
        <begin position="23"/>
        <end position="441"/>
    </location>
</feature>
<dbReference type="SMART" id="SM00460">
    <property type="entry name" value="TGc"/>
    <property type="match status" value="1"/>
</dbReference>
<feature type="domain" description="Transglutaminase-like" evidence="2">
    <location>
        <begin position="306"/>
        <end position="367"/>
    </location>
</feature>
<gene>
    <name evidence="3" type="ORF">SAMN05444405_11341</name>
</gene>
<dbReference type="PANTHER" id="PTHR38339:SF1">
    <property type="entry name" value="TRANSGLUTAMINASE-LIKE DOMAIN-CONTAINING PROTEIN"/>
    <property type="match status" value="1"/>
</dbReference>
<dbReference type="EMBL" id="FQTV01000013">
    <property type="protein sequence ID" value="SHF75166.1"/>
    <property type="molecule type" value="Genomic_DNA"/>
</dbReference>
<dbReference type="AlphaFoldDB" id="A0A1M5E7J8"/>
<protein>
    <submittedName>
        <fullName evidence="3">Transglutaminase-like enzyme, putative cysteine protease</fullName>
    </submittedName>
</protein>
<proteinExistence type="predicted"/>
<dbReference type="Gene3D" id="3.10.620.30">
    <property type="match status" value="1"/>
</dbReference>
<evidence type="ECO:0000313" key="4">
    <source>
        <dbReference type="Proteomes" id="UP000184509"/>
    </source>
</evidence>
<dbReference type="SUPFAM" id="SSF54001">
    <property type="entry name" value="Cysteine proteinases"/>
    <property type="match status" value="1"/>
</dbReference>
<reference evidence="3 4" key="1">
    <citation type="submission" date="2016-11" db="EMBL/GenBank/DDBJ databases">
        <authorList>
            <person name="Jaros S."/>
            <person name="Januszkiewicz K."/>
            <person name="Wedrychowicz H."/>
        </authorList>
    </citation>
    <scope>NUCLEOTIDE SEQUENCE [LARGE SCALE GENOMIC DNA]</scope>
    <source>
        <strain evidence="3 4">DSM 26991</strain>
    </source>
</reference>
<feature type="signal peptide" evidence="1">
    <location>
        <begin position="1"/>
        <end position="22"/>
    </location>
</feature>
<dbReference type="Pfam" id="PF01841">
    <property type="entry name" value="Transglut_core"/>
    <property type="match status" value="1"/>
</dbReference>
<evidence type="ECO:0000313" key="3">
    <source>
        <dbReference type="EMBL" id="SHF75166.1"/>
    </source>
</evidence>
<dbReference type="GO" id="GO:0006508">
    <property type="term" value="P:proteolysis"/>
    <property type="evidence" value="ECO:0007669"/>
    <property type="project" value="UniProtKB-KW"/>
</dbReference>
<keyword evidence="4" id="KW-1185">Reference proteome</keyword>
<keyword evidence="1" id="KW-0732">Signal</keyword>
<name>A0A1M5E7J8_9BACE</name>
<dbReference type="OrthoDB" id="9804872at2"/>
<dbReference type="Proteomes" id="UP000184509">
    <property type="component" value="Unassembled WGS sequence"/>
</dbReference>
<dbReference type="GO" id="GO:0008233">
    <property type="term" value="F:peptidase activity"/>
    <property type="evidence" value="ECO:0007669"/>
    <property type="project" value="UniProtKB-KW"/>
</dbReference>
<evidence type="ECO:0000259" key="2">
    <source>
        <dbReference type="SMART" id="SM00460"/>
    </source>
</evidence>
<organism evidence="3 4">
    <name type="scientific">Bacteroides luti</name>
    <dbReference type="NCBI Taxonomy" id="1297750"/>
    <lineage>
        <taxon>Bacteria</taxon>
        <taxon>Pseudomonadati</taxon>
        <taxon>Bacteroidota</taxon>
        <taxon>Bacteroidia</taxon>
        <taxon>Bacteroidales</taxon>
        <taxon>Bacteroidaceae</taxon>
        <taxon>Bacteroides</taxon>
    </lineage>
</organism>
<dbReference type="STRING" id="1297750.SAMN05444405_11341"/>
<keyword evidence="3" id="KW-0378">Hydrolase</keyword>
<dbReference type="PANTHER" id="PTHR38339">
    <property type="entry name" value="TRANSGLUTAMINASE DOMAIN PROTEIN"/>
    <property type="match status" value="1"/>
</dbReference>
<accession>A0A1M5E7J8</accession>
<dbReference type="InterPro" id="IPR002931">
    <property type="entry name" value="Transglutaminase-like"/>
</dbReference>